<dbReference type="PANTHER" id="PTHR10372">
    <property type="entry name" value="PLAKOPHILLIN-RELATED"/>
    <property type="match status" value="1"/>
</dbReference>
<evidence type="ECO:0000313" key="3">
    <source>
        <dbReference type="Proteomes" id="UP001266305"/>
    </source>
</evidence>
<organism evidence="2 3">
    <name type="scientific">Saguinus oedipus</name>
    <name type="common">Cotton-top tamarin</name>
    <name type="synonym">Oedipomidas oedipus</name>
    <dbReference type="NCBI Taxonomy" id="9490"/>
    <lineage>
        <taxon>Eukaryota</taxon>
        <taxon>Metazoa</taxon>
        <taxon>Chordata</taxon>
        <taxon>Craniata</taxon>
        <taxon>Vertebrata</taxon>
        <taxon>Euteleostomi</taxon>
        <taxon>Mammalia</taxon>
        <taxon>Eutheria</taxon>
        <taxon>Euarchontoglires</taxon>
        <taxon>Primates</taxon>
        <taxon>Haplorrhini</taxon>
        <taxon>Platyrrhini</taxon>
        <taxon>Cebidae</taxon>
        <taxon>Callitrichinae</taxon>
        <taxon>Saguinus</taxon>
    </lineage>
</organism>
<dbReference type="InterPro" id="IPR011989">
    <property type="entry name" value="ARM-like"/>
</dbReference>
<dbReference type="SUPFAM" id="SSF48371">
    <property type="entry name" value="ARM repeat"/>
    <property type="match status" value="1"/>
</dbReference>
<protein>
    <submittedName>
        <fullName evidence="2">Plakophilin-4</fullName>
    </submittedName>
</protein>
<evidence type="ECO:0000313" key="2">
    <source>
        <dbReference type="EMBL" id="KAK2092944.1"/>
    </source>
</evidence>
<dbReference type="PANTHER" id="PTHR10372:SF8">
    <property type="entry name" value="PLAKOPHILIN-4"/>
    <property type="match status" value="1"/>
</dbReference>
<comment type="caution">
    <text evidence="2">The sequence shown here is derived from an EMBL/GenBank/DDBJ whole genome shotgun (WGS) entry which is preliminary data.</text>
</comment>
<keyword evidence="1" id="KW-0677">Repeat</keyword>
<keyword evidence="3" id="KW-1185">Reference proteome</keyword>
<dbReference type="InterPro" id="IPR028435">
    <property type="entry name" value="Plakophilin/d_Catenin"/>
</dbReference>
<proteinExistence type="predicted"/>
<evidence type="ECO:0000256" key="1">
    <source>
        <dbReference type="ARBA" id="ARBA00022737"/>
    </source>
</evidence>
<sequence length="286" mass="31455">MTAVPLYLGPSLQRTVHDTEQFGQQQCDIYERMVSPRPDSLTGLRSSYASQHSQLGQDLRSAVSPDLHITPIYVGRTYYSLVYRSPNHGTVELQGSQTALYRTGSLPTWSPTGLYNIECKSTITTGFSTQCRLMMAPQDPPSIDSIQKDPREFAWRNPELPEVIHMLQHQFPSVQANAAAYLQHLCFGDNKVKMKTSLVLRNTTGCLRNLSSAGEEPQLCRGRSLEENAVLQGAGGLAVVRDPHMCEHIRLRQQDGGELCVHPEEPVLLTGAGGAPGPVTGTERIG</sequence>
<dbReference type="InterPro" id="IPR016024">
    <property type="entry name" value="ARM-type_fold"/>
</dbReference>
<dbReference type="EMBL" id="JASSZA010000015">
    <property type="protein sequence ID" value="KAK2092944.1"/>
    <property type="molecule type" value="Genomic_DNA"/>
</dbReference>
<name>A0ABQ9U7A4_SAGOE</name>
<gene>
    <name evidence="2" type="primary">PKP4_3</name>
    <name evidence="2" type="ORF">P7K49_029473</name>
</gene>
<dbReference type="Gene3D" id="1.25.10.10">
    <property type="entry name" value="Leucine-rich Repeat Variant"/>
    <property type="match status" value="1"/>
</dbReference>
<reference evidence="2 3" key="1">
    <citation type="submission" date="2023-05" db="EMBL/GenBank/DDBJ databases">
        <title>B98-5 Cell Line De Novo Hybrid Assembly: An Optical Mapping Approach.</title>
        <authorList>
            <person name="Kananen K."/>
            <person name="Auerbach J.A."/>
            <person name="Kautto E."/>
            <person name="Blachly J.S."/>
        </authorList>
    </citation>
    <scope>NUCLEOTIDE SEQUENCE [LARGE SCALE GENOMIC DNA]</scope>
    <source>
        <strain evidence="2">B95-8</strain>
        <tissue evidence="2">Cell line</tissue>
    </source>
</reference>
<accession>A0ABQ9U7A4</accession>
<dbReference type="Proteomes" id="UP001266305">
    <property type="component" value="Unassembled WGS sequence"/>
</dbReference>